<dbReference type="PROSITE" id="PS51257">
    <property type="entry name" value="PROKAR_LIPOPROTEIN"/>
    <property type="match status" value="1"/>
</dbReference>
<protein>
    <submittedName>
        <fullName evidence="3">EamA domain-containing membrane protein RarD</fullName>
    </submittedName>
</protein>
<dbReference type="Proteomes" id="UP000294656">
    <property type="component" value="Unassembled WGS sequence"/>
</dbReference>
<dbReference type="InterPro" id="IPR037185">
    <property type="entry name" value="EmrE-like"/>
</dbReference>
<evidence type="ECO:0000313" key="3">
    <source>
        <dbReference type="EMBL" id="TDP01281.1"/>
    </source>
</evidence>
<feature type="transmembrane region" description="Helical" evidence="1">
    <location>
        <begin position="148"/>
        <end position="171"/>
    </location>
</feature>
<feature type="transmembrane region" description="Helical" evidence="1">
    <location>
        <begin position="12"/>
        <end position="33"/>
    </location>
</feature>
<feature type="domain" description="EamA" evidence="2">
    <location>
        <begin position="157"/>
        <end position="276"/>
    </location>
</feature>
<dbReference type="Pfam" id="PF00892">
    <property type="entry name" value="EamA"/>
    <property type="match status" value="2"/>
</dbReference>
<feature type="transmembrane region" description="Helical" evidence="1">
    <location>
        <begin position="264"/>
        <end position="281"/>
    </location>
</feature>
<dbReference type="EMBL" id="SNXC01000002">
    <property type="protein sequence ID" value="TDP01281.1"/>
    <property type="molecule type" value="Genomic_DNA"/>
</dbReference>
<keyword evidence="4" id="KW-1185">Reference proteome</keyword>
<feature type="transmembrane region" description="Helical" evidence="1">
    <location>
        <begin position="97"/>
        <end position="119"/>
    </location>
</feature>
<dbReference type="PANTHER" id="PTHR22911">
    <property type="entry name" value="ACYL-MALONYL CONDENSING ENZYME-RELATED"/>
    <property type="match status" value="1"/>
</dbReference>
<accession>A0A4R6MJZ5</accession>
<dbReference type="InterPro" id="IPR000620">
    <property type="entry name" value="EamA_dom"/>
</dbReference>
<proteinExistence type="predicted"/>
<sequence>MPNLNRDTNTAIFMMCTGVACLSINDAIAKILMAHYSPFQILFIRTVLAFPFALFLALYSGGTSALRSYKPAVHVVRSLLWIAATIMFFTSVKYLDLAKATALIFVAPLFIAIISSVFLKESVSRAKWLAILAGFVGMLIIVRPGLIAFNAVTALPIATAVVYALLMLGARQIDPRESVWTQVLYLTGISGILSGLLVPFVWTAIRVEDLWLFAAITLFGITGMALMTQAFRLGSAVVIAPLDYTGLLWATLLGWLFWTEMPDTTTLVGAIVIVASGTYIIKNARNTA</sequence>
<feature type="transmembrane region" description="Helical" evidence="1">
    <location>
        <begin position="183"/>
        <end position="205"/>
    </location>
</feature>
<dbReference type="AlphaFoldDB" id="A0A4R6MJZ5"/>
<feature type="transmembrane region" description="Helical" evidence="1">
    <location>
        <begin position="238"/>
        <end position="258"/>
    </location>
</feature>
<feature type="transmembrane region" description="Helical" evidence="1">
    <location>
        <begin position="71"/>
        <end position="91"/>
    </location>
</feature>
<feature type="domain" description="EamA" evidence="2">
    <location>
        <begin position="10"/>
        <end position="142"/>
    </location>
</feature>
<dbReference type="GO" id="GO:0016020">
    <property type="term" value="C:membrane"/>
    <property type="evidence" value="ECO:0007669"/>
    <property type="project" value="InterPro"/>
</dbReference>
<evidence type="ECO:0000256" key="1">
    <source>
        <dbReference type="SAM" id="Phobius"/>
    </source>
</evidence>
<organism evidence="3 4">
    <name type="scientific">Marinomonas balearica</name>
    <dbReference type="NCBI Taxonomy" id="491947"/>
    <lineage>
        <taxon>Bacteria</taxon>
        <taxon>Pseudomonadati</taxon>
        <taxon>Pseudomonadota</taxon>
        <taxon>Gammaproteobacteria</taxon>
        <taxon>Oceanospirillales</taxon>
        <taxon>Oceanospirillaceae</taxon>
        <taxon>Marinomonas</taxon>
    </lineage>
</organism>
<gene>
    <name evidence="3" type="ORF">DFP79_0183</name>
</gene>
<evidence type="ECO:0000313" key="4">
    <source>
        <dbReference type="Proteomes" id="UP000294656"/>
    </source>
</evidence>
<reference evidence="3 4" key="1">
    <citation type="submission" date="2019-03" db="EMBL/GenBank/DDBJ databases">
        <title>Genomic Encyclopedia of Type Strains, Phase III (KMG-III): the genomes of soil and plant-associated and newly described type strains.</title>
        <authorList>
            <person name="Whitman W."/>
        </authorList>
    </citation>
    <scope>NUCLEOTIDE SEQUENCE [LARGE SCALE GENOMIC DNA]</scope>
    <source>
        <strain evidence="3 4">CECT 7378</strain>
    </source>
</reference>
<name>A0A4R6MJZ5_9GAMM</name>
<keyword evidence="1" id="KW-1133">Transmembrane helix</keyword>
<dbReference type="RefSeq" id="WP_133502063.1">
    <property type="nucleotide sequence ID" value="NZ_SNXC01000002.1"/>
</dbReference>
<feature type="transmembrane region" description="Helical" evidence="1">
    <location>
        <begin position="126"/>
        <end position="142"/>
    </location>
</feature>
<dbReference type="PANTHER" id="PTHR22911:SF103">
    <property type="entry name" value="BLR2811 PROTEIN"/>
    <property type="match status" value="1"/>
</dbReference>
<keyword evidence="1" id="KW-0812">Transmembrane</keyword>
<comment type="caution">
    <text evidence="3">The sequence shown here is derived from an EMBL/GenBank/DDBJ whole genome shotgun (WGS) entry which is preliminary data.</text>
</comment>
<feature type="transmembrane region" description="Helical" evidence="1">
    <location>
        <begin position="211"/>
        <end position="231"/>
    </location>
</feature>
<dbReference type="SUPFAM" id="SSF103481">
    <property type="entry name" value="Multidrug resistance efflux transporter EmrE"/>
    <property type="match status" value="2"/>
</dbReference>
<evidence type="ECO:0000259" key="2">
    <source>
        <dbReference type="Pfam" id="PF00892"/>
    </source>
</evidence>
<feature type="transmembrane region" description="Helical" evidence="1">
    <location>
        <begin position="39"/>
        <end position="59"/>
    </location>
</feature>
<dbReference type="OrthoDB" id="148351at2"/>
<keyword evidence="1" id="KW-0472">Membrane</keyword>